<dbReference type="AlphaFoldDB" id="A0A5F9CZT0"/>
<dbReference type="Gene3D" id="3.10.100.10">
    <property type="entry name" value="Mannose-Binding Protein A, subunit A"/>
    <property type="match status" value="1"/>
</dbReference>
<organism evidence="3 4">
    <name type="scientific">Oryctolagus cuniculus</name>
    <name type="common">Rabbit</name>
    <dbReference type="NCBI Taxonomy" id="9986"/>
    <lineage>
        <taxon>Eukaryota</taxon>
        <taxon>Metazoa</taxon>
        <taxon>Chordata</taxon>
        <taxon>Craniata</taxon>
        <taxon>Vertebrata</taxon>
        <taxon>Euteleostomi</taxon>
        <taxon>Mammalia</taxon>
        <taxon>Eutheria</taxon>
        <taxon>Euarchontoglires</taxon>
        <taxon>Glires</taxon>
        <taxon>Lagomorpha</taxon>
        <taxon>Leporidae</taxon>
        <taxon>Oryctolagus</taxon>
    </lineage>
</organism>
<protein>
    <recommendedName>
        <fullName evidence="2">C-type lectin domain-containing protein</fullName>
    </recommendedName>
</protein>
<reference evidence="3" key="2">
    <citation type="submission" date="2025-08" db="UniProtKB">
        <authorList>
            <consortium name="Ensembl"/>
        </authorList>
    </citation>
    <scope>IDENTIFICATION</scope>
    <source>
        <strain evidence="3">Thorbecke</strain>
    </source>
</reference>
<dbReference type="EMBL" id="AAGW02056645">
    <property type="status" value="NOT_ANNOTATED_CDS"/>
    <property type="molecule type" value="Genomic_DNA"/>
</dbReference>
<dbReference type="Ensembl" id="ENSOCUT00000039096.1">
    <property type="protein sequence ID" value="ENSOCUP00000039352.1"/>
    <property type="gene ID" value="ENSOCUG00000034046.1"/>
</dbReference>
<dbReference type="EMBL" id="AAGW02056643">
    <property type="status" value="NOT_ANNOTATED_CDS"/>
    <property type="molecule type" value="Genomic_DNA"/>
</dbReference>
<evidence type="ECO:0000256" key="1">
    <source>
        <dbReference type="SAM" id="MobiDB-lite"/>
    </source>
</evidence>
<feature type="compositionally biased region" description="Low complexity" evidence="1">
    <location>
        <begin position="350"/>
        <end position="378"/>
    </location>
</feature>
<sequence>MATAAGSGPIQSQGLLPGFPGRCRGPRTWAITRSALDPGLPSCFGLPAALMMHLSSQPGTGWFSSKITPGGWGQGLCAAGSRGWAPDVQGLNACSLCSLLAVIIKIGSQTFMRFEDVLTWSSARHYCRQYHTDLANLQAVADGEDLKPITRETEAWIGLYYNASSSSTSWAGSQNDSMPRWMEVPMLSGGQCAGLRAFFSYAPRVSAMNCSSPQPFICFYDTSIGPQAPSPGVAAGTTSGTSPGLSTSLTGAAPDPASTTRLPPPVSPGPTELCLGAPHLCSSAPQPQGVTPSDLPADSASPGSTSSVPEGVPGTPPTTAQGTALHLTVSDGTPVPGGGVTRWPSAASPSLGSTGQASATSGTAAPGGSSASSWSRGAETPGGSPGQEESVAASPRSGKPAVAQGTTAPPVSTAQSQAAARESNATAVVSTEDGTDVRPTAAGTRAQRLATSAWTRTETGGKAGHAFGILKADFVVSSLKNPEEMRDQFLSEIQAVLKRVLGHARFSLKWVGSEANGR</sequence>
<feature type="compositionally biased region" description="Low complexity" evidence="1">
    <location>
        <begin position="230"/>
        <end position="251"/>
    </location>
</feature>
<dbReference type="Pfam" id="PF00059">
    <property type="entry name" value="Lectin_C"/>
    <property type="match status" value="1"/>
</dbReference>
<proteinExistence type="predicted"/>
<dbReference type="PANTHER" id="PTHR45784">
    <property type="entry name" value="C-TYPE LECTIN DOMAIN FAMILY 20 MEMBER A-RELATED"/>
    <property type="match status" value="1"/>
</dbReference>
<dbReference type="PROSITE" id="PS50041">
    <property type="entry name" value="C_TYPE_LECTIN_2"/>
    <property type="match status" value="1"/>
</dbReference>
<dbReference type="InterPro" id="IPR001304">
    <property type="entry name" value="C-type_lectin-like"/>
</dbReference>
<dbReference type="Bgee" id="ENSOCUG00000034046">
    <property type="expression patterns" value="Expressed in testis and 17 other cell types or tissues"/>
</dbReference>
<dbReference type="PANTHER" id="PTHR45784:SF5">
    <property type="entry name" value="C-TYPE LECTIN DOMAIN FAMILY 20 MEMBER A-RELATED"/>
    <property type="match status" value="1"/>
</dbReference>
<feature type="compositionally biased region" description="Low complexity" evidence="1">
    <location>
        <begin position="308"/>
        <end position="324"/>
    </location>
</feature>
<name>A0A5F9CZT0_RABIT</name>
<dbReference type="InterPro" id="IPR016187">
    <property type="entry name" value="CTDL_fold"/>
</dbReference>
<accession>A0A5F9CZT0</accession>
<evidence type="ECO:0000313" key="4">
    <source>
        <dbReference type="Proteomes" id="UP000001811"/>
    </source>
</evidence>
<evidence type="ECO:0000313" key="3">
    <source>
        <dbReference type="Ensembl" id="ENSOCUP00000039352.1"/>
    </source>
</evidence>
<feature type="compositionally biased region" description="Polar residues" evidence="1">
    <location>
        <begin position="404"/>
        <end position="429"/>
    </location>
</feature>
<dbReference type="InterPro" id="IPR016186">
    <property type="entry name" value="C-type_lectin-like/link_sf"/>
</dbReference>
<feature type="domain" description="C-type lectin" evidence="2">
    <location>
        <begin position="106"/>
        <end position="219"/>
    </location>
</feature>
<dbReference type="GeneTree" id="ENSGT00390000009002"/>
<dbReference type="EMBL" id="AAGW02056644">
    <property type="status" value="NOT_ANNOTATED_CDS"/>
    <property type="molecule type" value="Genomic_DNA"/>
</dbReference>
<dbReference type="InParanoid" id="A0A5F9CZT0"/>
<feature type="region of interest" description="Disordered" evidence="1">
    <location>
        <begin position="230"/>
        <end position="439"/>
    </location>
</feature>
<keyword evidence="4" id="KW-1185">Reference proteome</keyword>
<evidence type="ECO:0000259" key="2">
    <source>
        <dbReference type="PROSITE" id="PS50041"/>
    </source>
</evidence>
<reference evidence="3" key="3">
    <citation type="submission" date="2025-09" db="UniProtKB">
        <authorList>
            <consortium name="Ensembl"/>
        </authorList>
    </citation>
    <scope>IDENTIFICATION</scope>
    <source>
        <strain evidence="3">Thorbecke</strain>
    </source>
</reference>
<reference evidence="3 4" key="1">
    <citation type="journal article" date="2011" name="Nature">
        <title>A high-resolution map of human evolutionary constraint using 29 mammals.</title>
        <authorList>
            <person name="Lindblad-Toh K."/>
            <person name="Garber M."/>
            <person name="Zuk O."/>
            <person name="Lin M.F."/>
            <person name="Parker B.J."/>
            <person name="Washietl S."/>
            <person name="Kheradpour P."/>
            <person name="Ernst J."/>
            <person name="Jordan G."/>
            <person name="Mauceli E."/>
            <person name="Ward L.D."/>
            <person name="Lowe C.B."/>
            <person name="Holloway A.K."/>
            <person name="Clamp M."/>
            <person name="Gnerre S."/>
            <person name="Alfoldi J."/>
            <person name="Beal K."/>
            <person name="Chang J."/>
            <person name="Clawson H."/>
            <person name="Cuff J."/>
            <person name="Di Palma F."/>
            <person name="Fitzgerald S."/>
            <person name="Flicek P."/>
            <person name="Guttman M."/>
            <person name="Hubisz M.J."/>
            <person name="Jaffe D.B."/>
            <person name="Jungreis I."/>
            <person name="Kent W.J."/>
            <person name="Kostka D."/>
            <person name="Lara M."/>
            <person name="Martins A.L."/>
            <person name="Massingham T."/>
            <person name="Moltke I."/>
            <person name="Raney B.J."/>
            <person name="Rasmussen M.D."/>
            <person name="Robinson J."/>
            <person name="Stark A."/>
            <person name="Vilella A.J."/>
            <person name="Wen J."/>
            <person name="Xie X."/>
            <person name="Zody M.C."/>
            <person name="Baldwin J."/>
            <person name="Bloom T."/>
            <person name="Chin C.W."/>
            <person name="Heiman D."/>
            <person name="Nicol R."/>
            <person name="Nusbaum C."/>
            <person name="Young S."/>
            <person name="Wilkinson J."/>
            <person name="Worley K.C."/>
            <person name="Kovar C.L."/>
            <person name="Muzny D.M."/>
            <person name="Gibbs R.A."/>
            <person name="Cree A."/>
            <person name="Dihn H.H."/>
            <person name="Fowler G."/>
            <person name="Jhangiani S."/>
            <person name="Joshi V."/>
            <person name="Lee S."/>
            <person name="Lewis L.R."/>
            <person name="Nazareth L.V."/>
            <person name="Okwuonu G."/>
            <person name="Santibanez J."/>
            <person name="Warren W.C."/>
            <person name="Mardis E.R."/>
            <person name="Weinstock G.M."/>
            <person name="Wilson R.K."/>
            <person name="Delehaunty K."/>
            <person name="Dooling D."/>
            <person name="Fronik C."/>
            <person name="Fulton L."/>
            <person name="Fulton B."/>
            <person name="Graves T."/>
            <person name="Minx P."/>
            <person name="Sodergren E."/>
            <person name="Birney E."/>
            <person name="Margulies E.H."/>
            <person name="Herrero J."/>
            <person name="Green E.D."/>
            <person name="Haussler D."/>
            <person name="Siepel A."/>
            <person name="Goldman N."/>
            <person name="Pollard K.S."/>
            <person name="Pedersen J.S."/>
            <person name="Lander E.S."/>
            <person name="Kellis M."/>
        </authorList>
    </citation>
    <scope>NUCLEOTIDE SEQUENCE [LARGE SCALE GENOMIC DNA]</scope>
    <source>
        <strain evidence="3 4">Thorbecke inbred</strain>
    </source>
</reference>
<dbReference type="Proteomes" id="UP000001811">
    <property type="component" value="Chromosome 13"/>
</dbReference>
<dbReference type="SUPFAM" id="SSF56436">
    <property type="entry name" value="C-type lectin-like"/>
    <property type="match status" value="1"/>
</dbReference>